<dbReference type="EMBL" id="JBHRVA010000003">
    <property type="protein sequence ID" value="MFC3303270.1"/>
    <property type="molecule type" value="Genomic_DNA"/>
</dbReference>
<comment type="caution">
    <text evidence="2">The sequence shown here is derived from an EMBL/GenBank/DDBJ whole genome shotgun (WGS) entry which is preliminary data.</text>
</comment>
<accession>A0ABV7MEW2</accession>
<evidence type="ECO:0000313" key="2">
    <source>
        <dbReference type="EMBL" id="MFC3303270.1"/>
    </source>
</evidence>
<dbReference type="Proteomes" id="UP001595607">
    <property type="component" value="Unassembled WGS sequence"/>
</dbReference>
<organism evidence="2 3">
    <name type="scientific">Parvularcula lutaonensis</name>
    <dbReference type="NCBI Taxonomy" id="491923"/>
    <lineage>
        <taxon>Bacteria</taxon>
        <taxon>Pseudomonadati</taxon>
        <taxon>Pseudomonadota</taxon>
        <taxon>Alphaproteobacteria</taxon>
        <taxon>Parvularculales</taxon>
        <taxon>Parvularculaceae</taxon>
        <taxon>Parvularcula</taxon>
    </lineage>
</organism>
<keyword evidence="3" id="KW-1185">Reference proteome</keyword>
<name>A0ABV7MEW2_9PROT</name>
<feature type="region of interest" description="Disordered" evidence="1">
    <location>
        <begin position="1"/>
        <end position="24"/>
    </location>
</feature>
<protein>
    <submittedName>
        <fullName evidence="2">Uncharacterized protein</fullName>
    </submittedName>
</protein>
<sequence length="86" mass="8590">MTDLTTLRPGLESPPSRAFSVGPDDAADLITPIRGLMVTTGGDVSVMTTGGDTATLPSLQSGVQYAVLATRILATGTTATGIVGLA</sequence>
<dbReference type="RefSeq" id="WP_189575671.1">
    <property type="nucleotide sequence ID" value="NZ_BMXU01000002.1"/>
</dbReference>
<evidence type="ECO:0000313" key="3">
    <source>
        <dbReference type="Proteomes" id="UP001595607"/>
    </source>
</evidence>
<reference evidence="3" key="1">
    <citation type="journal article" date="2019" name="Int. J. Syst. Evol. Microbiol.">
        <title>The Global Catalogue of Microorganisms (GCM) 10K type strain sequencing project: providing services to taxonomists for standard genome sequencing and annotation.</title>
        <authorList>
            <consortium name="The Broad Institute Genomics Platform"/>
            <consortium name="The Broad Institute Genome Sequencing Center for Infectious Disease"/>
            <person name="Wu L."/>
            <person name="Ma J."/>
        </authorList>
    </citation>
    <scope>NUCLEOTIDE SEQUENCE [LARGE SCALE GENOMIC DNA]</scope>
    <source>
        <strain evidence="3">KCTC 22245</strain>
    </source>
</reference>
<proteinExistence type="predicted"/>
<gene>
    <name evidence="2" type="ORF">ACFONP_11055</name>
</gene>
<evidence type="ECO:0000256" key="1">
    <source>
        <dbReference type="SAM" id="MobiDB-lite"/>
    </source>
</evidence>